<accession>A0A7X5X795</accession>
<evidence type="ECO:0000256" key="1">
    <source>
        <dbReference type="ARBA" id="ARBA00023125"/>
    </source>
</evidence>
<dbReference type="EMBL" id="JAALLH010000001">
    <property type="protein sequence ID" value="NIY67918.1"/>
    <property type="molecule type" value="Genomic_DNA"/>
</dbReference>
<feature type="DNA-binding region" description="OmpR/PhoB-type" evidence="3">
    <location>
        <begin position="122"/>
        <end position="217"/>
    </location>
</feature>
<dbReference type="InterPro" id="IPR011006">
    <property type="entry name" value="CheY-like_superfamily"/>
</dbReference>
<sequence length="287" mass="30285">MLLVEDEEFLAEMIAEGLRRDAVAVDVAHDGREALDKLRFGAYDVLVLDRDLPVLHGDEVCRRVVRQRLLTRILMLTAAGDVRDRVAGLGLGADDYLTKPFAYDELLARVLALGRRAHPALPPVLERAGLVLDTARRQVSRDGRYLALSRKEFAVLETLLRADGAVVSGEDLIEQVWEEDTSYRTNAVRVTLSKLRAKLGDPPVIETVQGAGYRLGAGPQTGPETEMGAGAGAGPGAAPNSPPSAPPAPGAPGPALDSPGAVADSSGAVADSSVPARPRPDPDGAAR</sequence>
<dbReference type="Proteomes" id="UP000536624">
    <property type="component" value="Unassembled WGS sequence"/>
</dbReference>
<keyword evidence="1 3" id="KW-0238">DNA-binding</keyword>
<comment type="caution">
    <text evidence="7">The sequence shown here is derived from an EMBL/GenBank/DDBJ whole genome shotgun (WGS) entry which is preliminary data.</text>
</comment>
<dbReference type="PROSITE" id="PS50110">
    <property type="entry name" value="RESPONSE_REGULATORY"/>
    <property type="match status" value="1"/>
</dbReference>
<dbReference type="GO" id="GO:0000976">
    <property type="term" value="F:transcription cis-regulatory region binding"/>
    <property type="evidence" value="ECO:0007669"/>
    <property type="project" value="TreeGrafter"/>
</dbReference>
<dbReference type="InterPro" id="IPR001867">
    <property type="entry name" value="OmpR/PhoB-type_DNA-bd"/>
</dbReference>
<feature type="domain" description="OmpR/PhoB-type" evidence="6">
    <location>
        <begin position="122"/>
        <end position="217"/>
    </location>
</feature>
<dbReference type="GO" id="GO:0000156">
    <property type="term" value="F:phosphorelay response regulator activity"/>
    <property type="evidence" value="ECO:0007669"/>
    <property type="project" value="TreeGrafter"/>
</dbReference>
<evidence type="ECO:0000256" key="2">
    <source>
        <dbReference type="PROSITE-ProRule" id="PRU00169"/>
    </source>
</evidence>
<dbReference type="GO" id="GO:0005829">
    <property type="term" value="C:cytosol"/>
    <property type="evidence" value="ECO:0007669"/>
    <property type="project" value="TreeGrafter"/>
</dbReference>
<dbReference type="AlphaFoldDB" id="A0A7X5X795"/>
<evidence type="ECO:0000313" key="7">
    <source>
        <dbReference type="EMBL" id="NIY67918.1"/>
    </source>
</evidence>
<dbReference type="GO" id="GO:0032993">
    <property type="term" value="C:protein-DNA complex"/>
    <property type="evidence" value="ECO:0007669"/>
    <property type="project" value="TreeGrafter"/>
</dbReference>
<dbReference type="InterPro" id="IPR039420">
    <property type="entry name" value="WalR-like"/>
</dbReference>
<keyword evidence="2" id="KW-0597">Phosphoprotein</keyword>
<feature type="modified residue" description="4-aspartylphosphate" evidence="2">
    <location>
        <position position="49"/>
    </location>
</feature>
<dbReference type="SUPFAM" id="SSF52172">
    <property type="entry name" value="CheY-like"/>
    <property type="match status" value="1"/>
</dbReference>
<feature type="region of interest" description="Disordered" evidence="4">
    <location>
        <begin position="210"/>
        <end position="287"/>
    </location>
</feature>
<dbReference type="Pfam" id="PF00072">
    <property type="entry name" value="Response_reg"/>
    <property type="match status" value="1"/>
</dbReference>
<dbReference type="PROSITE" id="PS51755">
    <property type="entry name" value="OMPR_PHOB"/>
    <property type="match status" value="1"/>
</dbReference>
<evidence type="ECO:0000313" key="8">
    <source>
        <dbReference type="Proteomes" id="UP000536624"/>
    </source>
</evidence>
<dbReference type="InterPro" id="IPR001789">
    <property type="entry name" value="Sig_transdc_resp-reg_receiver"/>
</dbReference>
<dbReference type="Pfam" id="PF00486">
    <property type="entry name" value="Trans_reg_C"/>
    <property type="match status" value="1"/>
</dbReference>
<feature type="compositionally biased region" description="Basic and acidic residues" evidence="4">
    <location>
        <begin position="278"/>
        <end position="287"/>
    </location>
</feature>
<evidence type="ECO:0000259" key="5">
    <source>
        <dbReference type="PROSITE" id="PS50110"/>
    </source>
</evidence>
<feature type="compositionally biased region" description="Pro residues" evidence="4">
    <location>
        <begin position="240"/>
        <end position="252"/>
    </location>
</feature>
<dbReference type="PANTHER" id="PTHR48111">
    <property type="entry name" value="REGULATOR OF RPOS"/>
    <property type="match status" value="1"/>
</dbReference>
<dbReference type="SMART" id="SM00862">
    <property type="entry name" value="Trans_reg_C"/>
    <property type="match status" value="1"/>
</dbReference>
<dbReference type="InterPro" id="IPR036388">
    <property type="entry name" value="WH-like_DNA-bd_sf"/>
</dbReference>
<dbReference type="PANTHER" id="PTHR48111:SF36">
    <property type="entry name" value="TRANSCRIPTIONAL REGULATORY PROTEIN CUTR"/>
    <property type="match status" value="1"/>
</dbReference>
<dbReference type="GO" id="GO:0006355">
    <property type="term" value="P:regulation of DNA-templated transcription"/>
    <property type="evidence" value="ECO:0007669"/>
    <property type="project" value="InterPro"/>
</dbReference>
<dbReference type="CDD" id="cd00383">
    <property type="entry name" value="trans_reg_C"/>
    <property type="match status" value="1"/>
</dbReference>
<dbReference type="Gene3D" id="1.10.10.10">
    <property type="entry name" value="Winged helix-like DNA-binding domain superfamily/Winged helix DNA-binding domain"/>
    <property type="match status" value="1"/>
</dbReference>
<reference evidence="7 8" key="1">
    <citation type="submission" date="2020-02" db="EMBL/GenBank/DDBJ databases">
        <title>Streptomyces malaysiensis DSM14702 (JHCC583434, PFL_A843) Genome sequencing and assembly.</title>
        <authorList>
            <person name="Samborskyy M."/>
        </authorList>
    </citation>
    <scope>NUCLEOTIDE SEQUENCE [LARGE SCALE GENOMIC DNA]</scope>
    <source>
        <strain evidence="7 8">DSM 14702</strain>
    </source>
</reference>
<feature type="compositionally biased region" description="Low complexity" evidence="4">
    <location>
        <begin position="253"/>
        <end position="276"/>
    </location>
</feature>
<name>A0A7X5X795_STRMQ</name>
<gene>
    <name evidence="7" type="ORF">SMALB_5991</name>
</gene>
<evidence type="ECO:0000256" key="4">
    <source>
        <dbReference type="SAM" id="MobiDB-lite"/>
    </source>
</evidence>
<organism evidence="7 8">
    <name type="scientific">Streptomyces malaysiensis</name>
    <dbReference type="NCBI Taxonomy" id="92644"/>
    <lineage>
        <taxon>Bacteria</taxon>
        <taxon>Bacillati</taxon>
        <taxon>Actinomycetota</taxon>
        <taxon>Actinomycetes</taxon>
        <taxon>Kitasatosporales</taxon>
        <taxon>Streptomycetaceae</taxon>
        <taxon>Streptomyces</taxon>
        <taxon>Streptomyces violaceusniger group</taxon>
    </lineage>
</organism>
<evidence type="ECO:0000259" key="6">
    <source>
        <dbReference type="PROSITE" id="PS51755"/>
    </source>
</evidence>
<dbReference type="Gene3D" id="3.40.50.2300">
    <property type="match status" value="1"/>
</dbReference>
<evidence type="ECO:0000256" key="3">
    <source>
        <dbReference type="PROSITE-ProRule" id="PRU01091"/>
    </source>
</evidence>
<feature type="domain" description="Response regulatory" evidence="5">
    <location>
        <begin position="1"/>
        <end position="114"/>
    </location>
</feature>
<dbReference type="SMART" id="SM00448">
    <property type="entry name" value="REC"/>
    <property type="match status" value="1"/>
</dbReference>
<proteinExistence type="predicted"/>
<protein>
    <submittedName>
        <fullName evidence="7">Two-component system response regulator</fullName>
    </submittedName>
</protein>
<dbReference type="Gene3D" id="6.10.250.690">
    <property type="match status" value="1"/>
</dbReference>